<accession>A0A7K0CC33</accession>
<evidence type="ECO:0000313" key="7">
    <source>
        <dbReference type="EMBL" id="MQY10999.1"/>
    </source>
</evidence>
<reference evidence="7 8" key="1">
    <citation type="submission" date="2019-10" db="EMBL/GenBank/DDBJ databases">
        <title>Streptomyces smaragdinus sp. nov. and Streptomyces fabii sp. nov., isolated from the gut of fungus growing-termite Macrotermes natalensis.</title>
        <authorList>
            <person name="Schwitalla J."/>
            <person name="Benndorf R."/>
            <person name="Martin K."/>
            <person name="De Beer W."/>
            <person name="Kaster A.-K."/>
            <person name="Vollmers J."/>
            <person name="Poulsen M."/>
            <person name="Beemelmanns C."/>
        </authorList>
    </citation>
    <scope>NUCLEOTIDE SEQUENCE [LARGE SCALE GENOMIC DNA]</scope>
    <source>
        <strain evidence="7 8">RB5</strain>
    </source>
</reference>
<dbReference type="Gene3D" id="3.30.559.30">
    <property type="entry name" value="Nonribosomal peptide synthetase, condensation domain"/>
    <property type="match status" value="4"/>
</dbReference>
<dbReference type="InterPro" id="IPR010071">
    <property type="entry name" value="AA_adenyl_dom"/>
</dbReference>
<feature type="region of interest" description="Disordered" evidence="5">
    <location>
        <begin position="1264"/>
        <end position="1285"/>
    </location>
</feature>
<feature type="domain" description="Carrier" evidence="6">
    <location>
        <begin position="968"/>
        <end position="1043"/>
    </location>
</feature>
<dbReference type="SMART" id="SM00824">
    <property type="entry name" value="PKS_TE"/>
    <property type="match status" value="1"/>
</dbReference>
<gene>
    <name evidence="7" type="primary">tycC_1</name>
    <name evidence="7" type="ORF">SRB5_11130</name>
</gene>
<dbReference type="Gene3D" id="2.30.38.10">
    <property type="entry name" value="Luciferase, Domain 3"/>
    <property type="match status" value="3"/>
</dbReference>
<dbReference type="GO" id="GO:0043041">
    <property type="term" value="P:amino acid activation for nonribosomal peptide biosynthetic process"/>
    <property type="evidence" value="ECO:0007669"/>
    <property type="project" value="TreeGrafter"/>
</dbReference>
<dbReference type="GO" id="GO:0072330">
    <property type="term" value="P:monocarboxylic acid biosynthetic process"/>
    <property type="evidence" value="ECO:0007669"/>
    <property type="project" value="UniProtKB-ARBA"/>
</dbReference>
<dbReference type="SUPFAM" id="SSF52777">
    <property type="entry name" value="CoA-dependent acyltransferases"/>
    <property type="match status" value="8"/>
</dbReference>
<dbReference type="FunFam" id="3.40.50.980:FF:000002">
    <property type="entry name" value="Enterobactin synthetase component F"/>
    <property type="match status" value="1"/>
</dbReference>
<organism evidence="7 8">
    <name type="scientific">Streptomyces smaragdinus</name>
    <dbReference type="NCBI Taxonomy" id="2585196"/>
    <lineage>
        <taxon>Bacteria</taxon>
        <taxon>Bacillati</taxon>
        <taxon>Actinomycetota</taxon>
        <taxon>Actinomycetes</taxon>
        <taxon>Kitasatosporales</taxon>
        <taxon>Streptomycetaceae</taxon>
        <taxon>Streptomyces</taxon>
    </lineage>
</organism>
<dbReference type="PROSITE" id="PS50075">
    <property type="entry name" value="CARRIER"/>
    <property type="match status" value="4"/>
</dbReference>
<protein>
    <submittedName>
        <fullName evidence="7">Tyrocidine synthase 3</fullName>
    </submittedName>
</protein>
<dbReference type="InterPro" id="IPR029058">
    <property type="entry name" value="AB_hydrolase_fold"/>
</dbReference>
<dbReference type="GO" id="GO:0031177">
    <property type="term" value="F:phosphopantetheine binding"/>
    <property type="evidence" value="ECO:0007669"/>
    <property type="project" value="InterPro"/>
</dbReference>
<evidence type="ECO:0000259" key="6">
    <source>
        <dbReference type="PROSITE" id="PS50075"/>
    </source>
</evidence>
<dbReference type="OrthoDB" id="2472181at2"/>
<dbReference type="NCBIfam" id="TIGR01733">
    <property type="entry name" value="AA-adenyl-dom"/>
    <property type="match status" value="4"/>
</dbReference>
<dbReference type="InterPro" id="IPR000873">
    <property type="entry name" value="AMP-dep_synth/lig_dom"/>
</dbReference>
<dbReference type="PANTHER" id="PTHR45527:SF1">
    <property type="entry name" value="FATTY ACID SYNTHASE"/>
    <property type="match status" value="1"/>
</dbReference>
<keyword evidence="4" id="KW-0597">Phosphoprotein</keyword>
<dbReference type="InterPro" id="IPR020802">
    <property type="entry name" value="TesA-like"/>
</dbReference>
<dbReference type="InterPro" id="IPR006162">
    <property type="entry name" value="Ppantetheine_attach_site"/>
</dbReference>
<dbReference type="Pfam" id="PF00975">
    <property type="entry name" value="Thioesterase"/>
    <property type="match status" value="1"/>
</dbReference>
<dbReference type="InterPro" id="IPR036736">
    <property type="entry name" value="ACP-like_sf"/>
</dbReference>
<dbReference type="Gene3D" id="3.40.50.980">
    <property type="match status" value="6"/>
</dbReference>
<dbReference type="Gene3D" id="3.40.50.12780">
    <property type="entry name" value="N-terminal domain of ligase-like"/>
    <property type="match status" value="1"/>
</dbReference>
<name>A0A7K0CC33_9ACTN</name>
<evidence type="ECO:0000256" key="2">
    <source>
        <dbReference type="ARBA" id="ARBA00006432"/>
    </source>
</evidence>
<dbReference type="PROSITE" id="PS00455">
    <property type="entry name" value="AMP_BINDING"/>
    <property type="match status" value="4"/>
</dbReference>
<feature type="compositionally biased region" description="Pro residues" evidence="5">
    <location>
        <begin position="3154"/>
        <end position="3164"/>
    </location>
</feature>
<dbReference type="CDD" id="cd12117">
    <property type="entry name" value="A_NRPS_Srf_like"/>
    <property type="match status" value="3"/>
</dbReference>
<feature type="domain" description="Carrier" evidence="6">
    <location>
        <begin position="3070"/>
        <end position="3145"/>
    </location>
</feature>
<dbReference type="InterPro" id="IPR001031">
    <property type="entry name" value="Thioesterase"/>
</dbReference>
<feature type="domain" description="Carrier" evidence="6">
    <location>
        <begin position="2018"/>
        <end position="2093"/>
    </location>
</feature>
<comment type="cofactor">
    <cofactor evidence="1">
        <name>pantetheine 4'-phosphate</name>
        <dbReference type="ChEBI" id="CHEBI:47942"/>
    </cofactor>
</comment>
<dbReference type="InterPro" id="IPR020845">
    <property type="entry name" value="AMP-binding_CS"/>
</dbReference>
<dbReference type="Gene3D" id="3.40.50.1820">
    <property type="entry name" value="alpha/beta hydrolase"/>
    <property type="match status" value="1"/>
</dbReference>
<dbReference type="FunFam" id="2.30.38.10:FF:000001">
    <property type="entry name" value="Non-ribosomal peptide synthetase PvdI"/>
    <property type="match status" value="4"/>
</dbReference>
<dbReference type="FunFam" id="3.40.50.980:FF:000001">
    <property type="entry name" value="Non-ribosomal peptide synthetase"/>
    <property type="match status" value="4"/>
</dbReference>
<dbReference type="InterPro" id="IPR001242">
    <property type="entry name" value="Condensation_dom"/>
</dbReference>
<dbReference type="InterPro" id="IPR042099">
    <property type="entry name" value="ANL_N_sf"/>
</dbReference>
<dbReference type="SUPFAM" id="SSF56801">
    <property type="entry name" value="Acetyl-CoA synthetase-like"/>
    <property type="match status" value="4"/>
</dbReference>
<dbReference type="SUPFAM" id="SSF47336">
    <property type="entry name" value="ACP-like"/>
    <property type="match status" value="4"/>
</dbReference>
<dbReference type="PANTHER" id="PTHR45527">
    <property type="entry name" value="NONRIBOSOMAL PEPTIDE SYNTHETASE"/>
    <property type="match status" value="1"/>
</dbReference>
<dbReference type="Pfam" id="PF00668">
    <property type="entry name" value="Condensation"/>
    <property type="match status" value="4"/>
</dbReference>
<dbReference type="FunFam" id="1.10.1200.10:FF:000016">
    <property type="entry name" value="Non-ribosomal peptide synthase"/>
    <property type="match status" value="4"/>
</dbReference>
<dbReference type="EMBL" id="WEGJ01000002">
    <property type="protein sequence ID" value="MQY10999.1"/>
    <property type="molecule type" value="Genomic_DNA"/>
</dbReference>
<evidence type="ECO:0000256" key="1">
    <source>
        <dbReference type="ARBA" id="ARBA00001957"/>
    </source>
</evidence>
<evidence type="ECO:0000256" key="5">
    <source>
        <dbReference type="SAM" id="MobiDB-lite"/>
    </source>
</evidence>
<dbReference type="GO" id="GO:0044550">
    <property type="term" value="P:secondary metabolite biosynthetic process"/>
    <property type="evidence" value="ECO:0007669"/>
    <property type="project" value="UniProtKB-ARBA"/>
</dbReference>
<evidence type="ECO:0000256" key="3">
    <source>
        <dbReference type="ARBA" id="ARBA00022450"/>
    </source>
</evidence>
<dbReference type="InterPro" id="IPR025110">
    <property type="entry name" value="AMP-bd_C"/>
</dbReference>
<dbReference type="CDD" id="cd17643">
    <property type="entry name" value="A_NRPS_Cytc1-like"/>
    <property type="match status" value="1"/>
</dbReference>
<dbReference type="PROSITE" id="PS00012">
    <property type="entry name" value="PHOSPHOPANTETHEINE"/>
    <property type="match status" value="4"/>
</dbReference>
<dbReference type="Pfam" id="PF00501">
    <property type="entry name" value="AMP-binding"/>
    <property type="match status" value="4"/>
</dbReference>
<dbReference type="FunFam" id="3.30.300.30:FF:000010">
    <property type="entry name" value="Enterobactin synthetase component F"/>
    <property type="match status" value="2"/>
</dbReference>
<dbReference type="InterPro" id="IPR045851">
    <property type="entry name" value="AMP-bd_C_sf"/>
</dbReference>
<sequence length="4484" mass="480181">MIQLSFAQQRLWFVEQLEGPSALYNSVFAIRLHGTVDVPALRTALGDLTERHEVLRTVFPAVDGEPYQRILDPADAVPPLTVTPVAGEADTEAVIRDLSAHVFDLATEIPVRAALLAPGDADHLLVLLMHHIASDGWSAEPLFADLGAAYAARTAGDAPRWEPLEVQYADYALWQRELLGDENDPATVAGRQLDFWRETLAGAPQELALPYDRPRPDRPTHGAGMVAFDIDPELYAGLTGIAAEQRVSLFMVFQAAMVALYARTGVGSDIVLGTPVAGRTDEALNELVGFFVNNLVLRTSAAGNPGFTELLARVRDTTLAAYENQDVPFERLVEHLNPGRVAGRHPLFQTVLSFDQQTTAMRDGFRFGDLDGRMELYGGDSTQFDLNVNFTQLPGGGVSGLLLYATDVFDRGTVEVLAERFVRVLRAVVADPAVRVGGLEVLSGDERAGLLAFGSGAAADVSACGVHELFEKRVAECPDAVAVTGHGDELTYAELDARAERIAGLLRGRGLLPEEPVAVLMDRGVDLVVSVLGVVKAGGAYVPLDPRYPVDRLRLVLDDSGARTVLTGAAQADGVAAELTRDGTRTVLTVGPDLVADTPDDSPRPPIHPDQVLYVMHTSGSTGTPKGVAVTHRNVVDLLSDPGYRNGVHDRVLMHMPTAFDASTAEFWGPLVSGGRIVLAPPGQLEAHTLAASVAEHGITMLLAASGLLNALAADTPEAFHGVREVWTGGDVVPPATVRTVLDANPGLSVVSVYAPTECTVMKTTYTMDSAEGVPDAVPLGRPLRGARVFVLDGFLRPVPVGVAGEVYLAGPGVARGYVGRPGLTAERFVACPFGEPGERMYRTGDVGCWNADGELEFVGRGDDQVKIRGFRVEPGEIEGVLAGHPAVRQVFVTVREDRPGDKRLVAYVVLVPGTEAETVHTYAEERLAAHMIPAVVPLDELPLTAHGKVDRTRLPAPDTVRTAVRREPTTERQEALCRIFGEILDRGPVGTDDSFFDLGGHSLLATKLVSRIRKTLTVDLSLKELFEHATVADLDQHLTTHTAPATPEPLTASPRPEHLPLSAAQQRLWFAEQLEGPSALYNAPFAVRLTGGPIDATALRHALRDVVERHEILRTLLPVTDGNPRQRILDAADAEPPFDLVRVADEDELRDAVERAAAYVFDLARETPLRVLLARVAEDQHVLLVLIHHIAADGWSIGPFLTDLERAYLARTHGTAPDWRPLPVQYADYALAQPRMLGTAEDPTSPLARKLDHWRRTLQDAPGELTLPYDRPRPATATGRGGSIDRLLEPDVHAALTRIAAEHRVSLFMVMQAAVAALCTRIGAGTDIVLGTQTAGRTDEALEDLVGFFVNNLVLRTSTAGNPAFTELLTRVRDTTLAAYEHQDLPFDRLVEHLNPERVPARHPLFQTSVTMDGRGTPRSSFAGLDCADHPFTFDYVKFDLAFSFAERPDTAGIDCTMEYAADLFDETTAATLIRRLTALLRTVAARPGTRLGDLDVLAPDERGRILEGWNDTARPAPARTLPGVFAAQAARTPDAVALEAGAVQVSYAELDRRSDRLARRLTDEGTGLETPVALLMERSVDLIVAMLAVLKAGGVYVPLDDRYPAERIAGILGDTGAQLVLTDRDHASHPVLRGPDTPGILVPPEAAGDEVAPVRQPGLAPGHPAYIMFTSGSTGRPKGIVVSHHSVVELATDRGWFEAAPERVLFHAPHAFDASVYEIWVPLLSGGRVVIAPPGQVDAAGLAALVARHGLTHVHLTAGLFRVLVEEDPAAFTGVLEVSTGGDVISPDAVRLLLDTHPGMILRVTYGPTETTLCATQLGLTAPRAQLPIGRPMDNTRAYVLDDYLKPVPAGVAGELYLAGTGLARGYLGRAALTAERFVACPYGGAGERMYRTGDVVRWNAGGELEFVGRGDDQVKIRGFRVEPGEVEAVLAEHPAVRQVLVTVREDRPGEKSLVAYVVAAAEEADEIRAYAAGKLPAYMVPVVMALDAFPLTGNNKVDRAALPVPAHEPAPAGRGPRTPLERELCAVFADVLGSGRVGIDDSFFDLGGHSLLATRLVSRIRTVLGADVPVRALFDLPTVAALSGHLAAVGGDGVRPALVRGERPARVPLSFAQQRLWFIGQLEGANTLYNLTNAVRLRGCVDVAALGAALGDLAERHEVLRTVFAVADGEPYQRILAPGEGVPPLEVVRVVDEAELAAVTRAAQGHHFDLSAETPLRALLVGTAPDEWLLVLLLHHVASDGWSTAPLFADLGAAYAARVAGRAPRWEPLPVQYADYTLWQRELSAGEDDRLGFWQETLRGAPEELALPCDRPRPDQPGYAADVVELEIEPGLHAAVTRIAAERQVTPFMVLQAALVALYARVGVGTDVVLGTPVAGRTDEALNELVGFFVNNLVLRTSAAGNPGFAELLGRVRDTTLAAYENQEVPFERLVEHLNPGRVAGRHPLFQTLIAYDAQTTDLRDGFDFHDLRGRMEPLGGESTHFDLTFSFTETPGGAGLQGALVYAVDLFDRGTVEVLAERFVRVLRAVVADPAVRIGGLETLPEGERAELLAFGSGAAPDTSACGVHELFEKRAAECPDAIAVAGHGVELTYAELDARAERVAGLLRGRGLLPEEPVAVLMDRGVDLVVSVLGVVKAGGAYVPLDPRYPVDRLRLVLDDSGARTVLTDETRAGGVAGELTAERTVLTVGPDLPETSPGGGPYEKVHPDQVLYVMHTSGSTGTPKGVAVTHRNVVDLLSDPGYRSGAFDRVLVHMPTAFDASTMEFWPPLVTGGRIVLAPPGQLEAHTLAETVAEHGVTLLVVASGLLNALAAETPEAFHGLRQIWTGGDVVSPATVRTVLDANPGLGVVSGYAPTECTVMKTTYLMDDARGVPDAVPLGRPLRGARVFVLDGFLRPVPVGVAGEVYLAGPGVARGYVGRRGLTAGRFVACPFGEPGERMYRTGDVGCWNADGELEFVGRGDDQVKIRGFRVEPGEIEGVLDGHPAVRQVFVTVREDRPGDKRLVAYVVLVPGTEAETVHTYAEERLAAHMIPAVVPLDELPLTAHGKVDRTRLPAPDTAKAGSREFREPATERQHLLCQAFADVLDSAPVGMDDSFFDLGGHSLLATKLVSRIRKTLSVDLSLKELFRHPTVAALDHHLSTGDAGPARTRPPLRPSAPRPEPLPLSAAQQGLWFIEQLDGPSPVYNTPLAIRLDGTVDTTALEAALGDVTDRHEALRTVFPVAGAGHPCQRVLTPRDGRPRLRTVTATDEDELRTLTDAEAVRVLDLTRDQPFQACLLSLTDTRHTLLLLIHHIVLDGWSVPPLLRDLGAAYTARLAGRSPDQEPLPVQYADYALWQRDLLGSADDPTSELSRQLAHWRTALADAPEELTLPCDRPRPAEAGHRGDWVALTVDAATHRGLAALAREANASTFMALQGVLAALLGKLGAGPDVVLGTAVAGRPDEALDDLVGYFVNTLALRTDLSGDPTFRRLLDRVREADLAAFEHQDVPFERVVEELNPARSTGRHPLFQVMLTVNDAAPDGDGLELGDALRATVEETATGTAKFDLSFSFTVGQDTAGIDGALEYATDLFDRSTAESVADRCVRLLRAAVANPDLPLSRLDILRDDERRALLAPAPQVTPGEGATLHERFAVRAARTPDATAVVSGTERLTYAALDARAEHLAALLAERGAGPERFVALALPRSADLVVAVLAVLKTGAAYVPVDPDYPADRIAFTVRDADAALLVTTRETHGRLPAADVPCLLLDDMPPAGPEALPRPRAGGPAHPAYVIYTSGSTGRPKGVVVPHANVLALFDATRRQFSFGPDDVWTLFHSAAFDFSVWELWGPLLYGGTLVVVPYETSRAPGEFLELLVRERVTVLSQTPSAFRELMRADRENPGLGARLALRQVVFGGEELDPAGLADWYTRHPDDAPLLVNMYGITETTVHVTHRPLDAATGGGRSPIGRPIDSLTCRILDADLNLVPPGVTGELYVTGTQLARGYHGRPGLTASRFVADPYGTPGSLMYRTGDLARLRPDGELEYLGRADSQVKIRGFRIEPGEIAAVLGAHPGVDHCAVVVREDHPGEKRLVAYAVPAPGHSPAPAELRSLAAGSLPAHMVPAAVVVLDALPLTANGKLDQRALPAPEAAGSGRAPRTGLETALCEIFADVLGVRTVGADDNFFELGGHSLIALRLLAEVRERTGLELSVRDLFRRPTVAGLAEAAGGAAAEEFPVLLPLRTGGGRTPLFCVHPAAGIGWVYTGLLPHLGPDRPVYALQAPGLTDLSRHPRTVAELAGTYVEAIRAVRPEGPYALLGWSFGGPVAHAVAAELQRAGERVELLAVLDGYPGDGTRDRMLVERSPEVLAEILATLGHQAPDVDAWPSTPDEYAALVRPGAGPQGPLTGLSGESVARVLEVFLANLRLAHDRPAHPYTGDLLLFTADDDRPADAPAPGSWQPYVTGRVDIHGVREAHGTMTRPEAWAHIGPVVAQRLAEVEENHS</sequence>
<comment type="caution">
    <text evidence="7">The sequence shown here is derived from an EMBL/GenBank/DDBJ whole genome shotgun (WGS) entry which is preliminary data.</text>
</comment>
<evidence type="ECO:0000256" key="4">
    <source>
        <dbReference type="ARBA" id="ARBA00022553"/>
    </source>
</evidence>
<dbReference type="InterPro" id="IPR020806">
    <property type="entry name" value="PKS_PP-bd"/>
</dbReference>
<dbReference type="Gene3D" id="3.30.559.10">
    <property type="entry name" value="Chloramphenicol acetyltransferase-like domain"/>
    <property type="match status" value="4"/>
</dbReference>
<keyword evidence="3" id="KW-0596">Phosphopantetheine</keyword>
<dbReference type="Pfam" id="PF13193">
    <property type="entry name" value="AMP-binding_C"/>
    <property type="match status" value="4"/>
</dbReference>
<dbReference type="GO" id="GO:0008610">
    <property type="term" value="P:lipid biosynthetic process"/>
    <property type="evidence" value="ECO:0007669"/>
    <property type="project" value="UniProtKB-ARBA"/>
</dbReference>
<comment type="similarity">
    <text evidence="2">Belongs to the ATP-dependent AMP-binding enzyme family.</text>
</comment>
<evidence type="ECO:0000313" key="8">
    <source>
        <dbReference type="Proteomes" id="UP000466345"/>
    </source>
</evidence>
<keyword evidence="8" id="KW-1185">Reference proteome</keyword>
<feature type="domain" description="Carrier" evidence="6">
    <location>
        <begin position="4137"/>
        <end position="4212"/>
    </location>
</feature>
<dbReference type="InterPro" id="IPR009081">
    <property type="entry name" value="PP-bd_ACP"/>
</dbReference>
<dbReference type="SUPFAM" id="SSF53474">
    <property type="entry name" value="alpha/beta-Hydrolases"/>
    <property type="match status" value="1"/>
</dbReference>
<dbReference type="Gene3D" id="1.10.1200.10">
    <property type="entry name" value="ACP-like"/>
    <property type="match status" value="3"/>
</dbReference>
<dbReference type="SMART" id="SM00823">
    <property type="entry name" value="PKS_PP"/>
    <property type="match status" value="4"/>
</dbReference>
<dbReference type="Proteomes" id="UP000466345">
    <property type="component" value="Unassembled WGS sequence"/>
</dbReference>
<dbReference type="GO" id="GO:0003824">
    <property type="term" value="F:catalytic activity"/>
    <property type="evidence" value="ECO:0007669"/>
    <property type="project" value="InterPro"/>
</dbReference>
<dbReference type="Gene3D" id="3.30.300.30">
    <property type="match status" value="4"/>
</dbReference>
<dbReference type="InterPro" id="IPR023213">
    <property type="entry name" value="CAT-like_dom_sf"/>
</dbReference>
<dbReference type="RefSeq" id="WP_153450275.1">
    <property type="nucleotide sequence ID" value="NZ_WEGJ01000002.1"/>
</dbReference>
<dbReference type="FunFam" id="3.40.50.12780:FF:000012">
    <property type="entry name" value="Non-ribosomal peptide synthetase"/>
    <property type="match status" value="2"/>
</dbReference>
<dbReference type="NCBIfam" id="NF003417">
    <property type="entry name" value="PRK04813.1"/>
    <property type="match status" value="4"/>
</dbReference>
<dbReference type="Pfam" id="PF00550">
    <property type="entry name" value="PP-binding"/>
    <property type="match status" value="4"/>
</dbReference>
<dbReference type="GO" id="GO:0005829">
    <property type="term" value="C:cytosol"/>
    <property type="evidence" value="ECO:0007669"/>
    <property type="project" value="TreeGrafter"/>
</dbReference>
<dbReference type="GO" id="GO:0017000">
    <property type="term" value="P:antibiotic biosynthetic process"/>
    <property type="evidence" value="ECO:0007669"/>
    <property type="project" value="UniProtKB-ARBA"/>
</dbReference>
<proteinExistence type="inferred from homology"/>
<dbReference type="CDD" id="cd19540">
    <property type="entry name" value="LCL_NRPS-like"/>
    <property type="match status" value="4"/>
</dbReference>
<feature type="region of interest" description="Disordered" evidence="5">
    <location>
        <begin position="3139"/>
        <end position="3164"/>
    </location>
</feature>